<keyword evidence="4" id="KW-1003">Cell membrane</keyword>
<dbReference type="FunFam" id="2.70.170.10:FF:000045">
    <property type="entry name" value="Predicted protein"/>
    <property type="match status" value="1"/>
</dbReference>
<evidence type="ECO:0000259" key="13">
    <source>
        <dbReference type="Pfam" id="PF02932"/>
    </source>
</evidence>
<protein>
    <submittedName>
        <fullName evidence="14">Uncharacterized protein</fullName>
    </submittedName>
</protein>
<dbReference type="SUPFAM" id="SSF63712">
    <property type="entry name" value="Nicotinic receptor ligand binding domain-like"/>
    <property type="match status" value="1"/>
</dbReference>
<dbReference type="GO" id="GO:0005231">
    <property type="term" value="F:excitatory extracellular ligand-gated monoatomic ion channel activity"/>
    <property type="evidence" value="ECO:0000318"/>
    <property type="project" value="GO_Central"/>
</dbReference>
<evidence type="ECO:0000259" key="12">
    <source>
        <dbReference type="Pfam" id="PF02931"/>
    </source>
</evidence>
<evidence type="ECO:0000256" key="7">
    <source>
        <dbReference type="ARBA" id="ARBA00022989"/>
    </source>
</evidence>
<dbReference type="Gene3D" id="2.70.170.10">
    <property type="entry name" value="Neurotransmitter-gated ion-channel ligand-binding domain"/>
    <property type="match status" value="1"/>
</dbReference>
<keyword evidence="15" id="KW-1185">Reference proteome</keyword>
<feature type="non-terminal residue" evidence="14">
    <location>
        <position position="366"/>
    </location>
</feature>
<feature type="transmembrane region" description="Helical" evidence="11">
    <location>
        <begin position="346"/>
        <end position="363"/>
    </location>
</feature>
<dbReference type="FunFam" id="1.20.58.390:FF:000098">
    <property type="entry name" value="Predicted protein"/>
    <property type="match status" value="1"/>
</dbReference>
<dbReference type="EMBL" id="DS469576">
    <property type="protein sequence ID" value="EDO41538.1"/>
    <property type="molecule type" value="Genomic_DNA"/>
</dbReference>
<feature type="domain" description="Neurotransmitter-gated ion-channel transmembrane" evidence="13">
    <location>
        <begin position="174"/>
        <end position="282"/>
    </location>
</feature>
<dbReference type="PhylomeDB" id="A7S448"/>
<dbReference type="GO" id="GO:0098794">
    <property type="term" value="C:postsynapse"/>
    <property type="evidence" value="ECO:0007669"/>
    <property type="project" value="GOC"/>
</dbReference>
<dbReference type="InterPro" id="IPR006201">
    <property type="entry name" value="Neur_channel"/>
</dbReference>
<evidence type="ECO:0000256" key="3">
    <source>
        <dbReference type="ARBA" id="ARBA00022448"/>
    </source>
</evidence>
<dbReference type="GO" id="GO:0004888">
    <property type="term" value="F:transmembrane signaling receptor activity"/>
    <property type="evidence" value="ECO:0007669"/>
    <property type="project" value="InterPro"/>
</dbReference>
<evidence type="ECO:0000256" key="6">
    <source>
        <dbReference type="ARBA" id="ARBA00022729"/>
    </source>
</evidence>
<gene>
    <name evidence="14" type="ORF">NEMVEDRAFT_v1g103931</name>
</gene>
<dbReference type="InterPro" id="IPR038050">
    <property type="entry name" value="Neuro_actylchol_rec"/>
</dbReference>
<keyword evidence="9 11" id="KW-0472">Membrane</keyword>
<dbReference type="PRINTS" id="PR00253">
    <property type="entry name" value="GABAARECEPTR"/>
</dbReference>
<evidence type="ECO:0000313" key="14">
    <source>
        <dbReference type="EMBL" id="EDO41538.1"/>
    </source>
</evidence>
<feature type="domain" description="Neurotransmitter-gated ion-channel ligand-binding" evidence="12">
    <location>
        <begin position="2"/>
        <end position="165"/>
    </location>
</feature>
<keyword evidence="8 11" id="KW-0406">Ion transport</keyword>
<dbReference type="InterPro" id="IPR036719">
    <property type="entry name" value="Neuro-gated_channel_TM_sf"/>
</dbReference>
<dbReference type="GO" id="GO:0005886">
    <property type="term" value="C:plasma membrane"/>
    <property type="evidence" value="ECO:0007669"/>
    <property type="project" value="UniProtKB-SubCell"/>
</dbReference>
<dbReference type="Pfam" id="PF02931">
    <property type="entry name" value="Neur_chan_LBD"/>
    <property type="match status" value="1"/>
</dbReference>
<proteinExistence type="inferred from homology"/>
<dbReference type="eggNOG" id="KOG3643">
    <property type="taxonomic scope" value="Eukaryota"/>
</dbReference>
<dbReference type="Proteomes" id="UP000001593">
    <property type="component" value="Unassembled WGS sequence"/>
</dbReference>
<dbReference type="Pfam" id="PF02932">
    <property type="entry name" value="Neur_chan_memb"/>
    <property type="match status" value="1"/>
</dbReference>
<evidence type="ECO:0000313" key="15">
    <source>
        <dbReference type="Proteomes" id="UP000001593"/>
    </source>
</evidence>
<keyword evidence="3 11" id="KW-0813">Transport</keyword>
<sequence length="366" mass="43206">IHQDYSLDIFFRQWWRDERLAHDVNKVFNMAANPGQYFWTPDTYFVNVKSSKFHHVTRENMRTKIWPDGLIYYSSRITLTASCEMDLRFFPMDTQDCVLKIESYAYTVEDVIYNWNNRGTTPIEIFAGEMAQFDMTEMTMQTMITFSLLTGSFDSLRVSFRFKRRTSYFIVQHYVPSAFIVFLSWLGFWINKNAVPARISLTVTCILSTMVLFESINSSLPRISYLKAVDYYLIISFMFILASMVEYVLVLNVTDYKRITLSRKHSLQPCHCRERSNGLPRPRRELPVPNGFSDADHVTNILPLQRLASHKQQEKHEYNFGDQLSSSSYEHYAKKSHFIDHCSKKVFPLLYALFNIVYWSYYLPQV</sequence>
<dbReference type="InParanoid" id="A7S448"/>
<reference evidence="14 15" key="1">
    <citation type="journal article" date="2007" name="Science">
        <title>Sea anemone genome reveals ancestral eumetazoan gene repertoire and genomic organization.</title>
        <authorList>
            <person name="Putnam N.H."/>
            <person name="Srivastava M."/>
            <person name="Hellsten U."/>
            <person name="Dirks B."/>
            <person name="Chapman J."/>
            <person name="Salamov A."/>
            <person name="Terry A."/>
            <person name="Shapiro H."/>
            <person name="Lindquist E."/>
            <person name="Kapitonov V.V."/>
            <person name="Jurka J."/>
            <person name="Genikhovich G."/>
            <person name="Grigoriev I.V."/>
            <person name="Lucas S.M."/>
            <person name="Steele R.E."/>
            <person name="Finnerty J.R."/>
            <person name="Technau U."/>
            <person name="Martindale M.Q."/>
            <person name="Rokhsar D.S."/>
        </authorList>
    </citation>
    <scope>NUCLEOTIDE SEQUENCE [LARGE SCALE GENOMIC DNA]</scope>
    <source>
        <strain evidence="15">CH2 X CH6</strain>
    </source>
</reference>
<organism evidence="14 15">
    <name type="scientific">Nematostella vectensis</name>
    <name type="common">Starlet sea anemone</name>
    <dbReference type="NCBI Taxonomy" id="45351"/>
    <lineage>
        <taxon>Eukaryota</taxon>
        <taxon>Metazoa</taxon>
        <taxon>Cnidaria</taxon>
        <taxon>Anthozoa</taxon>
        <taxon>Hexacorallia</taxon>
        <taxon>Actiniaria</taxon>
        <taxon>Edwardsiidae</taxon>
        <taxon>Nematostella</taxon>
    </lineage>
</organism>
<feature type="transmembrane region" description="Helical" evidence="11">
    <location>
        <begin position="195"/>
        <end position="213"/>
    </location>
</feature>
<dbReference type="AlphaFoldDB" id="A7S448"/>
<evidence type="ECO:0000256" key="9">
    <source>
        <dbReference type="ARBA" id="ARBA00023136"/>
    </source>
</evidence>
<keyword evidence="5 11" id="KW-0812">Transmembrane</keyword>
<comment type="similarity">
    <text evidence="11">Belongs to the ligand-gated ion channel (TC 1.A.9) family.</text>
</comment>
<keyword evidence="10 11" id="KW-0407">Ion channel</keyword>
<dbReference type="SUPFAM" id="SSF90112">
    <property type="entry name" value="Neurotransmitter-gated ion-channel transmembrane pore"/>
    <property type="match status" value="1"/>
</dbReference>
<dbReference type="PANTHER" id="PTHR18945">
    <property type="entry name" value="NEUROTRANSMITTER GATED ION CHANNEL"/>
    <property type="match status" value="1"/>
</dbReference>
<dbReference type="InterPro" id="IPR036734">
    <property type="entry name" value="Neur_chan_lig-bd_sf"/>
</dbReference>
<dbReference type="PROSITE" id="PS00236">
    <property type="entry name" value="NEUROTR_ION_CHANNEL"/>
    <property type="match status" value="1"/>
</dbReference>
<comment type="subcellular location">
    <subcellularLocation>
        <location evidence="2">Cell membrane</location>
    </subcellularLocation>
    <subcellularLocation>
        <location evidence="1">Membrane</location>
        <topology evidence="1">Multi-pass membrane protein</topology>
    </subcellularLocation>
</comment>
<evidence type="ECO:0000256" key="10">
    <source>
        <dbReference type="ARBA" id="ARBA00023303"/>
    </source>
</evidence>
<dbReference type="STRING" id="45351.A7S448"/>
<feature type="transmembrane region" description="Helical" evidence="11">
    <location>
        <begin position="168"/>
        <end position="188"/>
    </location>
</feature>
<dbReference type="CDD" id="cd19049">
    <property type="entry name" value="LGIC_TM_anion"/>
    <property type="match status" value="1"/>
</dbReference>
<dbReference type="CDD" id="cd18990">
    <property type="entry name" value="LGIC_ECD_GABAAR"/>
    <property type="match status" value="1"/>
</dbReference>
<dbReference type="Gene3D" id="1.20.58.390">
    <property type="entry name" value="Neurotransmitter-gated ion-channel transmembrane domain"/>
    <property type="match status" value="1"/>
</dbReference>
<evidence type="ECO:0000256" key="8">
    <source>
        <dbReference type="ARBA" id="ARBA00023065"/>
    </source>
</evidence>
<evidence type="ECO:0000256" key="4">
    <source>
        <dbReference type="ARBA" id="ARBA00022475"/>
    </source>
</evidence>
<evidence type="ECO:0000256" key="2">
    <source>
        <dbReference type="ARBA" id="ARBA00004236"/>
    </source>
</evidence>
<evidence type="ECO:0000256" key="1">
    <source>
        <dbReference type="ARBA" id="ARBA00004141"/>
    </source>
</evidence>
<dbReference type="InterPro" id="IPR006202">
    <property type="entry name" value="Neur_chan_lig-bd"/>
</dbReference>
<dbReference type="PRINTS" id="PR00252">
    <property type="entry name" value="NRIONCHANNEL"/>
</dbReference>
<keyword evidence="6" id="KW-0732">Signal</keyword>
<feature type="transmembrane region" description="Helical" evidence="11">
    <location>
        <begin position="233"/>
        <end position="254"/>
    </location>
</feature>
<dbReference type="OMA" id="FWINKNA"/>
<dbReference type="InterPro" id="IPR006028">
    <property type="entry name" value="GABAA/Glycine_rcpt"/>
</dbReference>
<name>A7S448_NEMVE</name>
<keyword evidence="7 11" id="KW-1133">Transmembrane helix</keyword>
<dbReference type="GO" id="GO:1902476">
    <property type="term" value="P:chloride transmembrane transport"/>
    <property type="evidence" value="ECO:0000318"/>
    <property type="project" value="GO_Central"/>
</dbReference>
<dbReference type="InterPro" id="IPR018000">
    <property type="entry name" value="Neurotransmitter_ion_chnl_CS"/>
</dbReference>
<dbReference type="HOGENOM" id="CLU_010920_0_1_1"/>
<dbReference type="InterPro" id="IPR006029">
    <property type="entry name" value="Neurotrans-gated_channel_TM"/>
</dbReference>
<accession>A7S448</accession>
<evidence type="ECO:0000256" key="11">
    <source>
        <dbReference type="RuleBase" id="RU000687"/>
    </source>
</evidence>
<evidence type="ECO:0000256" key="5">
    <source>
        <dbReference type="ARBA" id="ARBA00022692"/>
    </source>
</evidence>